<accession>A0ABC8R7D3</accession>
<dbReference type="PRINTS" id="PR00463">
    <property type="entry name" value="EP450I"/>
</dbReference>
<sequence length="412" mass="45854">MDLLSHFLAIVGILALVVTYGLTRGKGNSCDSKRIDAPEVAGSWPFIGHLHLLGGKVHVVRLLGALADKYGPIYTLRLGSRQALVVSSWEMIKECFTTNDIVFASRPTMAVGKCFYDYAVFALAPYGPYWRDVRKMVTLELLTNHRLEKFKHVRASEVDYTIKDLYLLCTRNASLQTKVAIDKSLKDLTMNISIRLLAGKRFSASSDGKNKNDTEDLHLKESIEKALYHSGVFVASDFIPSLEWMDIGGHVKAMKKVVKEVDKVTGKWLEEHIQRRKECDQTNGDGDFMDVMLSTLPEDATMSGHKRDIIIKATTLILIMTGSESTADTLIWAVSLLLSNRQISGRRMCPAVTFGLQVVQLTLARLLHGFDISTPMGMPVDMSEGLGLSLPKAEPVDVILTPRLPLELYQNL</sequence>
<gene>
    <name evidence="6" type="ORF">ILEXP_LOCUS8420</name>
</gene>
<dbReference type="InterPro" id="IPR002401">
    <property type="entry name" value="Cyt_P450_E_grp-I"/>
</dbReference>
<dbReference type="PANTHER" id="PTHR47947:SF8">
    <property type="entry name" value="CYTOCHROME P450 82C4-LIKE"/>
    <property type="match status" value="1"/>
</dbReference>
<dbReference type="InterPro" id="IPR036396">
    <property type="entry name" value="Cyt_P450_sf"/>
</dbReference>
<evidence type="ECO:0008006" key="8">
    <source>
        <dbReference type="Google" id="ProtNLM"/>
    </source>
</evidence>
<proteinExistence type="predicted"/>
<dbReference type="GO" id="GO:0046872">
    <property type="term" value="F:metal ion binding"/>
    <property type="evidence" value="ECO:0007669"/>
    <property type="project" value="UniProtKB-KW"/>
</dbReference>
<dbReference type="GO" id="GO:0004497">
    <property type="term" value="F:monooxygenase activity"/>
    <property type="evidence" value="ECO:0007669"/>
    <property type="project" value="UniProtKB-KW"/>
</dbReference>
<keyword evidence="5" id="KW-0503">Monooxygenase</keyword>
<protein>
    <recommendedName>
        <fullName evidence="8">Cytochrome P450</fullName>
    </recommendedName>
</protein>
<dbReference type="Pfam" id="PF00067">
    <property type="entry name" value="p450"/>
    <property type="match status" value="1"/>
</dbReference>
<dbReference type="Gene3D" id="1.10.630.10">
    <property type="entry name" value="Cytochrome P450"/>
    <property type="match status" value="2"/>
</dbReference>
<dbReference type="InterPro" id="IPR050651">
    <property type="entry name" value="Plant_Cytochrome_P450_Monoox"/>
</dbReference>
<keyword evidence="1" id="KW-0349">Heme</keyword>
<comment type="caution">
    <text evidence="6">The sequence shown here is derived from an EMBL/GenBank/DDBJ whole genome shotgun (WGS) entry which is preliminary data.</text>
</comment>
<dbReference type="Proteomes" id="UP001642360">
    <property type="component" value="Unassembled WGS sequence"/>
</dbReference>
<dbReference type="PANTHER" id="PTHR47947">
    <property type="entry name" value="CYTOCHROME P450 82C3-RELATED"/>
    <property type="match status" value="1"/>
</dbReference>
<evidence type="ECO:0000256" key="4">
    <source>
        <dbReference type="ARBA" id="ARBA00023004"/>
    </source>
</evidence>
<dbReference type="AlphaFoldDB" id="A0ABC8R7D3"/>
<evidence type="ECO:0000256" key="5">
    <source>
        <dbReference type="ARBA" id="ARBA00023033"/>
    </source>
</evidence>
<keyword evidence="4" id="KW-0408">Iron</keyword>
<organism evidence="6 7">
    <name type="scientific">Ilex paraguariensis</name>
    <name type="common">yerba mate</name>
    <dbReference type="NCBI Taxonomy" id="185542"/>
    <lineage>
        <taxon>Eukaryota</taxon>
        <taxon>Viridiplantae</taxon>
        <taxon>Streptophyta</taxon>
        <taxon>Embryophyta</taxon>
        <taxon>Tracheophyta</taxon>
        <taxon>Spermatophyta</taxon>
        <taxon>Magnoliopsida</taxon>
        <taxon>eudicotyledons</taxon>
        <taxon>Gunneridae</taxon>
        <taxon>Pentapetalae</taxon>
        <taxon>asterids</taxon>
        <taxon>campanulids</taxon>
        <taxon>Aquifoliales</taxon>
        <taxon>Aquifoliaceae</taxon>
        <taxon>Ilex</taxon>
    </lineage>
</organism>
<dbReference type="EMBL" id="CAUOFW020001081">
    <property type="protein sequence ID" value="CAK9140913.1"/>
    <property type="molecule type" value="Genomic_DNA"/>
</dbReference>
<evidence type="ECO:0000313" key="7">
    <source>
        <dbReference type="Proteomes" id="UP001642360"/>
    </source>
</evidence>
<dbReference type="InterPro" id="IPR001128">
    <property type="entry name" value="Cyt_P450"/>
</dbReference>
<evidence type="ECO:0000256" key="2">
    <source>
        <dbReference type="ARBA" id="ARBA00022723"/>
    </source>
</evidence>
<evidence type="ECO:0000313" key="6">
    <source>
        <dbReference type="EMBL" id="CAK9140913.1"/>
    </source>
</evidence>
<name>A0ABC8R7D3_9AQUA</name>
<keyword evidence="3" id="KW-0560">Oxidoreductase</keyword>
<keyword evidence="2" id="KW-0479">Metal-binding</keyword>
<evidence type="ECO:0000256" key="1">
    <source>
        <dbReference type="ARBA" id="ARBA00022617"/>
    </source>
</evidence>
<reference evidence="6 7" key="1">
    <citation type="submission" date="2024-02" db="EMBL/GenBank/DDBJ databases">
        <authorList>
            <person name="Vignale AGUSTIN F."/>
            <person name="Sosa J E."/>
            <person name="Modenutti C."/>
        </authorList>
    </citation>
    <scope>NUCLEOTIDE SEQUENCE [LARGE SCALE GENOMIC DNA]</scope>
</reference>
<dbReference type="SUPFAM" id="SSF48264">
    <property type="entry name" value="Cytochrome P450"/>
    <property type="match status" value="1"/>
</dbReference>
<evidence type="ECO:0000256" key="3">
    <source>
        <dbReference type="ARBA" id="ARBA00023002"/>
    </source>
</evidence>
<keyword evidence="7" id="KW-1185">Reference proteome</keyword>